<keyword evidence="2" id="KW-0175">Coiled coil</keyword>
<evidence type="ECO:0000313" key="6">
    <source>
        <dbReference type="Proteomes" id="UP000235786"/>
    </source>
</evidence>
<evidence type="ECO:0000313" key="5">
    <source>
        <dbReference type="EMBL" id="PMD45669.1"/>
    </source>
</evidence>
<dbReference type="Proteomes" id="UP000235786">
    <property type="component" value="Unassembled WGS sequence"/>
</dbReference>
<evidence type="ECO:0000259" key="4">
    <source>
        <dbReference type="Pfam" id="PF25053"/>
    </source>
</evidence>
<dbReference type="OrthoDB" id="443402at2759"/>
<protein>
    <submittedName>
        <fullName evidence="5">Uncharacterized protein</fullName>
    </submittedName>
</protein>
<proteinExistence type="predicted"/>
<dbReference type="Gene3D" id="3.40.50.300">
    <property type="entry name" value="P-loop containing nucleotide triphosphate hydrolases"/>
    <property type="match status" value="1"/>
</dbReference>
<evidence type="ECO:0000256" key="1">
    <source>
        <dbReference type="ARBA" id="ARBA00022737"/>
    </source>
</evidence>
<dbReference type="Pfam" id="PF25053">
    <property type="entry name" value="DUF7791"/>
    <property type="match status" value="1"/>
</dbReference>
<dbReference type="SUPFAM" id="SSF52540">
    <property type="entry name" value="P-loop containing nucleoside triphosphate hydrolases"/>
    <property type="match status" value="1"/>
</dbReference>
<dbReference type="InterPro" id="IPR056884">
    <property type="entry name" value="NPHP3-like_N"/>
</dbReference>
<keyword evidence="1" id="KW-0677">Repeat</keyword>
<sequence>MVLDPMSAVSLAGNIIQFIDFSCKIVSKGRRIYLSRDGALPKNLELEIITNDLSRLAKSLRNDKASIDTLTDDEKMVRTMSDDCTKIAEELLRRLEKLKVKSDVTQRGWKSARQALKSVWSGRELEEMSERLSALRNQIQFGILVSMKEGLERLEFQTSQQIREITGRLERVECPLTFPFQQWKEIDEQNRAAKSLLKSLEKANQMADSLKKVESPFTAQIHSHTVTITDLHLETRAIVEKEGSKTRMEIRNLLEASKFVSKDHEARCDVISSNPIETESSWNEHSKVEEMILQSLRFPTMEDRYEEIKEAHAKTFEWIFEKSNDTNRQWDDFSDWLQHGEGIYWISGKAGSGKSTLMRYIHDNPRLRTLLKQWTGENQDLISANFFFWIGGVSDQSSQVGLWRSLLFKLLCSKRHLIEATLPDLWSSLTASLLPIQYSQTYSWTLAKVTQGFKRFFSIISQDNAHVFLLIDGLDEYKGEPADTIELFRSIISPTVKICVSSRPWQDFDVAFKDAPQLRLQDLTFGDISRFVNDKLSSNEQMQQLYAIDHVGAPKLVQEIVERADGVFLWVWLVVRSFLSGLTNTDSISNLRERLKDMPPEIKDLYTHMLSKVKKMYYKEGRTLFSTVALAFYSEQKYEGDGICALRLSFAVGEDENLKAQRQLLTEEEVKRTVKQIDSRLKVCCGGLLEISSNHQSQVIQMGDLGNRAVKYIHRTARDYLSPGDSQKTPKWIQPVLTDGIYVRTMRANVLFLQSCIPRSKSKRSDGNMRGFLRPFTKRMMWVANQAERETLCHNAEILDAFKDSASLLFDSSVNWSNMVMSDEVTISSSHWLNQFLSMAIRWINWMWEDSCENLLGDRCT</sequence>
<dbReference type="Pfam" id="PF24883">
    <property type="entry name" value="NPHP3_N"/>
    <property type="match status" value="1"/>
</dbReference>
<organism evidence="5 6">
    <name type="scientific">Hyaloscypha variabilis (strain UAMH 11265 / GT02V1 / F)</name>
    <name type="common">Meliniomyces variabilis</name>
    <dbReference type="NCBI Taxonomy" id="1149755"/>
    <lineage>
        <taxon>Eukaryota</taxon>
        <taxon>Fungi</taxon>
        <taxon>Dikarya</taxon>
        <taxon>Ascomycota</taxon>
        <taxon>Pezizomycotina</taxon>
        <taxon>Leotiomycetes</taxon>
        <taxon>Helotiales</taxon>
        <taxon>Hyaloscyphaceae</taxon>
        <taxon>Hyaloscypha</taxon>
        <taxon>Hyaloscypha variabilis</taxon>
    </lineage>
</organism>
<feature type="domain" description="DUF7791" evidence="4">
    <location>
        <begin position="613"/>
        <end position="728"/>
    </location>
</feature>
<feature type="coiled-coil region" evidence="2">
    <location>
        <begin position="186"/>
        <end position="213"/>
    </location>
</feature>
<evidence type="ECO:0000259" key="3">
    <source>
        <dbReference type="Pfam" id="PF24883"/>
    </source>
</evidence>
<reference evidence="5 6" key="1">
    <citation type="submission" date="2016-04" db="EMBL/GenBank/DDBJ databases">
        <title>A degradative enzymes factory behind the ericoid mycorrhizal symbiosis.</title>
        <authorList>
            <consortium name="DOE Joint Genome Institute"/>
            <person name="Martino E."/>
            <person name="Morin E."/>
            <person name="Grelet G."/>
            <person name="Kuo A."/>
            <person name="Kohler A."/>
            <person name="Daghino S."/>
            <person name="Barry K."/>
            <person name="Choi C."/>
            <person name="Cichocki N."/>
            <person name="Clum A."/>
            <person name="Copeland A."/>
            <person name="Hainaut M."/>
            <person name="Haridas S."/>
            <person name="Labutti K."/>
            <person name="Lindquist E."/>
            <person name="Lipzen A."/>
            <person name="Khouja H.-R."/>
            <person name="Murat C."/>
            <person name="Ohm R."/>
            <person name="Olson A."/>
            <person name="Spatafora J."/>
            <person name="Veneault-Fourrey C."/>
            <person name="Henrissat B."/>
            <person name="Grigoriev I."/>
            <person name="Martin F."/>
            <person name="Perotto S."/>
        </authorList>
    </citation>
    <scope>NUCLEOTIDE SEQUENCE [LARGE SCALE GENOMIC DNA]</scope>
    <source>
        <strain evidence="5 6">F</strain>
    </source>
</reference>
<keyword evidence="6" id="KW-1185">Reference proteome</keyword>
<accession>A0A2J6S4H9</accession>
<dbReference type="InterPro" id="IPR027417">
    <property type="entry name" value="P-loop_NTPase"/>
</dbReference>
<feature type="domain" description="Nephrocystin 3-like N-terminal" evidence="3">
    <location>
        <begin position="331"/>
        <end position="503"/>
    </location>
</feature>
<evidence type="ECO:0000256" key="2">
    <source>
        <dbReference type="SAM" id="Coils"/>
    </source>
</evidence>
<name>A0A2J6S4H9_HYAVF</name>
<dbReference type="AlphaFoldDB" id="A0A2J6S4H9"/>
<gene>
    <name evidence="5" type="ORF">L207DRAFT_452788</name>
</gene>
<dbReference type="PANTHER" id="PTHR10039:SF5">
    <property type="entry name" value="NACHT DOMAIN-CONTAINING PROTEIN"/>
    <property type="match status" value="1"/>
</dbReference>
<dbReference type="InterPro" id="IPR056693">
    <property type="entry name" value="DUF7791"/>
</dbReference>
<dbReference type="EMBL" id="KZ613940">
    <property type="protein sequence ID" value="PMD45669.1"/>
    <property type="molecule type" value="Genomic_DNA"/>
</dbReference>
<dbReference type="PANTHER" id="PTHR10039">
    <property type="entry name" value="AMELOGENIN"/>
    <property type="match status" value="1"/>
</dbReference>